<evidence type="ECO:0000256" key="4">
    <source>
        <dbReference type="ARBA" id="ARBA00022729"/>
    </source>
</evidence>
<dbReference type="InterPro" id="IPR046953">
    <property type="entry name" value="Spore_GerAC-like_C"/>
</dbReference>
<evidence type="ECO:0000313" key="11">
    <source>
        <dbReference type="Proteomes" id="UP000078532"/>
    </source>
</evidence>
<dbReference type="InterPro" id="IPR057336">
    <property type="entry name" value="GerAC_N"/>
</dbReference>
<gene>
    <name evidence="10" type="ORF">A6M21_05390</name>
</gene>
<comment type="subcellular location">
    <subcellularLocation>
        <location evidence="1">Membrane</location>
        <topology evidence="1">Lipid-anchor</topology>
    </subcellularLocation>
</comment>
<dbReference type="GO" id="GO:0009847">
    <property type="term" value="P:spore germination"/>
    <property type="evidence" value="ECO:0007669"/>
    <property type="project" value="InterPro"/>
</dbReference>
<reference evidence="10 11" key="1">
    <citation type="submission" date="2016-04" db="EMBL/GenBank/DDBJ databases">
        <authorList>
            <person name="Evans L.H."/>
            <person name="Alamgir A."/>
            <person name="Owens N."/>
            <person name="Weber N.D."/>
            <person name="Virtaneva K."/>
            <person name="Barbian K."/>
            <person name="Babar A."/>
            <person name="Rosenke K."/>
        </authorList>
    </citation>
    <scope>NUCLEOTIDE SEQUENCE [LARGE SCALE GENOMIC DNA]</scope>
    <source>
        <strain evidence="10 11">LMa1</strain>
    </source>
</reference>
<feature type="non-terminal residue" evidence="10">
    <location>
        <position position="1"/>
    </location>
</feature>
<keyword evidence="5" id="KW-0472">Membrane</keyword>
<evidence type="ECO:0000256" key="7">
    <source>
        <dbReference type="ARBA" id="ARBA00023288"/>
    </source>
</evidence>
<keyword evidence="3" id="KW-0309">Germination</keyword>
<keyword evidence="6" id="KW-0564">Palmitate</keyword>
<keyword evidence="11" id="KW-1185">Reference proteome</keyword>
<evidence type="ECO:0000313" key="10">
    <source>
        <dbReference type="EMBL" id="OAT85560.1"/>
    </source>
</evidence>
<evidence type="ECO:0000256" key="1">
    <source>
        <dbReference type="ARBA" id="ARBA00004635"/>
    </source>
</evidence>
<dbReference type="PANTHER" id="PTHR35789">
    <property type="entry name" value="SPORE GERMINATION PROTEIN B3"/>
    <property type="match status" value="1"/>
</dbReference>
<dbReference type="Proteomes" id="UP000078532">
    <property type="component" value="Unassembled WGS sequence"/>
</dbReference>
<comment type="similarity">
    <text evidence="2">Belongs to the GerABKC lipoprotein family.</text>
</comment>
<dbReference type="Gene3D" id="3.30.300.210">
    <property type="entry name" value="Nutrient germinant receptor protein C, domain 3"/>
    <property type="match status" value="1"/>
</dbReference>
<protein>
    <submittedName>
        <fullName evidence="10">Uncharacterized protein</fullName>
    </submittedName>
</protein>
<dbReference type="NCBIfam" id="TIGR02887">
    <property type="entry name" value="spore_ger_x_C"/>
    <property type="match status" value="1"/>
</dbReference>
<dbReference type="OrthoDB" id="9816067at2"/>
<name>A0A1B7LH83_9FIRM</name>
<dbReference type="Pfam" id="PF05504">
    <property type="entry name" value="Spore_GerAC"/>
    <property type="match status" value="1"/>
</dbReference>
<proteinExistence type="inferred from homology"/>
<dbReference type="InterPro" id="IPR008844">
    <property type="entry name" value="Spore_GerAC-like"/>
</dbReference>
<evidence type="ECO:0000259" key="8">
    <source>
        <dbReference type="Pfam" id="PF05504"/>
    </source>
</evidence>
<evidence type="ECO:0000256" key="2">
    <source>
        <dbReference type="ARBA" id="ARBA00007886"/>
    </source>
</evidence>
<evidence type="ECO:0000256" key="6">
    <source>
        <dbReference type="ARBA" id="ARBA00023139"/>
    </source>
</evidence>
<dbReference type="InterPro" id="IPR038501">
    <property type="entry name" value="Spore_GerAC_C_sf"/>
</dbReference>
<accession>A0A1B7LH83</accession>
<dbReference type="Pfam" id="PF25198">
    <property type="entry name" value="Spore_GerAC_N"/>
    <property type="match status" value="1"/>
</dbReference>
<sequence length="364" mass="40412">GGGGGVGGTGGRGGGGRKSYRNLAVVEKTVFDAIRQLSMLTPRRLYFAHNQVIVLSEQLVRHRGVNEILDFFDRNPQIRRDNWVLVARGKVGDIMDAPPGIETTPAQRITGEINNREQSSFFSPTRLGDFIQMLEEPATEPYTAMVGLLPNPAVSKVAFDPGGPGPEPAHDVKLVGTAVFRRDRLAGWLDERETRGLLWVRGQVQGGPVKFPSPHDPHKDVAVDILRAGRGGSKLEPVLQDGRPGMRIKIKTRVNLVETQDLHLDLDKPEVIEELQKQLEKTIREEVMAAVTRLQEDYHADCFGFGSAFHRKYPAFWRQAYLQWQDVFPAIPVEVEVNAVIRRTGLVTRPMRPGSGEKLQLPGG</sequence>
<dbReference type="GO" id="GO:0016020">
    <property type="term" value="C:membrane"/>
    <property type="evidence" value="ECO:0007669"/>
    <property type="project" value="UniProtKB-SubCell"/>
</dbReference>
<evidence type="ECO:0000256" key="5">
    <source>
        <dbReference type="ARBA" id="ARBA00023136"/>
    </source>
</evidence>
<dbReference type="AlphaFoldDB" id="A0A1B7LH83"/>
<dbReference type="STRING" id="1838280.A6M21_05390"/>
<dbReference type="PANTHER" id="PTHR35789:SF1">
    <property type="entry name" value="SPORE GERMINATION PROTEIN B3"/>
    <property type="match status" value="1"/>
</dbReference>
<feature type="domain" description="Spore germination GerAC-like C-terminal" evidence="8">
    <location>
        <begin position="176"/>
        <end position="345"/>
    </location>
</feature>
<evidence type="ECO:0000259" key="9">
    <source>
        <dbReference type="Pfam" id="PF25198"/>
    </source>
</evidence>
<evidence type="ECO:0000256" key="3">
    <source>
        <dbReference type="ARBA" id="ARBA00022544"/>
    </source>
</evidence>
<comment type="caution">
    <text evidence="10">The sequence shown here is derived from an EMBL/GenBank/DDBJ whole genome shotgun (WGS) entry which is preliminary data.</text>
</comment>
<dbReference type="EMBL" id="LYVF01000054">
    <property type="protein sequence ID" value="OAT85560.1"/>
    <property type="molecule type" value="Genomic_DNA"/>
</dbReference>
<keyword evidence="7" id="KW-0449">Lipoprotein</keyword>
<feature type="domain" description="Spore germination protein N-terminal" evidence="9">
    <location>
        <begin position="8"/>
        <end position="146"/>
    </location>
</feature>
<organism evidence="10 11">
    <name type="scientific">Desulfotomaculum copahuensis</name>
    <dbReference type="NCBI Taxonomy" id="1838280"/>
    <lineage>
        <taxon>Bacteria</taxon>
        <taxon>Bacillati</taxon>
        <taxon>Bacillota</taxon>
        <taxon>Clostridia</taxon>
        <taxon>Eubacteriales</taxon>
        <taxon>Desulfotomaculaceae</taxon>
        <taxon>Desulfotomaculum</taxon>
    </lineage>
</organism>
<keyword evidence="4" id="KW-0732">Signal</keyword>
<dbReference type="RefSeq" id="WP_066666699.1">
    <property type="nucleotide sequence ID" value="NZ_LYVF01000054.1"/>
</dbReference>